<organism evidence="1 2">
    <name type="scientific">Dallia pectoralis</name>
    <name type="common">Alaska blackfish</name>
    <dbReference type="NCBI Taxonomy" id="75939"/>
    <lineage>
        <taxon>Eukaryota</taxon>
        <taxon>Metazoa</taxon>
        <taxon>Chordata</taxon>
        <taxon>Craniata</taxon>
        <taxon>Vertebrata</taxon>
        <taxon>Euteleostomi</taxon>
        <taxon>Actinopterygii</taxon>
        <taxon>Neopterygii</taxon>
        <taxon>Teleostei</taxon>
        <taxon>Protacanthopterygii</taxon>
        <taxon>Esociformes</taxon>
        <taxon>Umbridae</taxon>
        <taxon>Dallia</taxon>
    </lineage>
</organism>
<gene>
    <name evidence="1" type="ORF">DPEC_G00071900</name>
</gene>
<evidence type="ECO:0000313" key="1">
    <source>
        <dbReference type="EMBL" id="KAJ8010141.1"/>
    </source>
</evidence>
<proteinExistence type="predicted"/>
<dbReference type="Proteomes" id="UP001157502">
    <property type="component" value="Chromosome 6"/>
</dbReference>
<evidence type="ECO:0000313" key="2">
    <source>
        <dbReference type="Proteomes" id="UP001157502"/>
    </source>
</evidence>
<accession>A0ACC2H2L6</accession>
<name>A0ACC2H2L6_DALPE</name>
<sequence>MGIQTKVSFLQAEPYPLLLFHLPSCAAPYLLLLFLQKHHDLPPLELHELLACFPQDPSKGQFMLLI</sequence>
<dbReference type="EMBL" id="CM055733">
    <property type="protein sequence ID" value="KAJ8010141.1"/>
    <property type="molecule type" value="Genomic_DNA"/>
</dbReference>
<comment type="caution">
    <text evidence="1">The sequence shown here is derived from an EMBL/GenBank/DDBJ whole genome shotgun (WGS) entry which is preliminary data.</text>
</comment>
<reference evidence="1" key="1">
    <citation type="submission" date="2021-05" db="EMBL/GenBank/DDBJ databases">
        <authorList>
            <person name="Pan Q."/>
            <person name="Jouanno E."/>
            <person name="Zahm M."/>
            <person name="Klopp C."/>
            <person name="Cabau C."/>
            <person name="Louis A."/>
            <person name="Berthelot C."/>
            <person name="Parey E."/>
            <person name="Roest Crollius H."/>
            <person name="Montfort J."/>
            <person name="Robinson-Rechavi M."/>
            <person name="Bouchez O."/>
            <person name="Lampietro C."/>
            <person name="Lopez Roques C."/>
            <person name="Donnadieu C."/>
            <person name="Postlethwait J."/>
            <person name="Bobe J."/>
            <person name="Dillon D."/>
            <person name="Chandos A."/>
            <person name="von Hippel F."/>
            <person name="Guiguen Y."/>
        </authorList>
    </citation>
    <scope>NUCLEOTIDE SEQUENCE</scope>
    <source>
        <strain evidence="1">YG-Jan2019</strain>
    </source>
</reference>
<protein>
    <submittedName>
        <fullName evidence="1">Uncharacterized protein</fullName>
    </submittedName>
</protein>
<keyword evidence="2" id="KW-1185">Reference proteome</keyword>